<dbReference type="AlphaFoldDB" id="A0A2N6K1F8"/>
<dbReference type="Proteomes" id="UP000235036">
    <property type="component" value="Unassembled WGS sequence"/>
</dbReference>
<organism evidence="1 2">
    <name type="scientific">Fischerella muscicola CCMEE 5323</name>
    <dbReference type="NCBI Taxonomy" id="2019572"/>
    <lineage>
        <taxon>Bacteria</taxon>
        <taxon>Bacillati</taxon>
        <taxon>Cyanobacteriota</taxon>
        <taxon>Cyanophyceae</taxon>
        <taxon>Nostocales</taxon>
        <taxon>Hapalosiphonaceae</taxon>
        <taxon>Fischerella</taxon>
    </lineage>
</organism>
<sequence length="72" mass="8392">MSELNHPLTKRSKSAFFSISQLWVKRLGLLLYHTSFDSLRDLRSPTFLKSRGSSQTVKINLVNYYLIIQFAK</sequence>
<protein>
    <submittedName>
        <fullName evidence="1">Uncharacterized protein</fullName>
    </submittedName>
</protein>
<comment type="caution">
    <text evidence="1">The sequence shown here is derived from an EMBL/GenBank/DDBJ whole genome shotgun (WGS) entry which is preliminary data.</text>
</comment>
<evidence type="ECO:0000313" key="1">
    <source>
        <dbReference type="EMBL" id="PLZ88471.1"/>
    </source>
</evidence>
<dbReference type="EMBL" id="NRQW01000339">
    <property type="protein sequence ID" value="PLZ88471.1"/>
    <property type="molecule type" value="Genomic_DNA"/>
</dbReference>
<keyword evidence="2" id="KW-1185">Reference proteome</keyword>
<gene>
    <name evidence="1" type="ORF">CEN44_15390</name>
</gene>
<evidence type="ECO:0000313" key="2">
    <source>
        <dbReference type="Proteomes" id="UP000235036"/>
    </source>
</evidence>
<proteinExistence type="predicted"/>
<reference evidence="1 2" key="1">
    <citation type="submission" date="2017-08" db="EMBL/GenBank/DDBJ databases">
        <title>Genomes of Fischerella (Mastigocladus) sp. strains.</title>
        <authorList>
            <person name="Miller S.R."/>
        </authorList>
    </citation>
    <scope>NUCLEOTIDE SEQUENCE [LARGE SCALE GENOMIC DNA]</scope>
    <source>
        <strain evidence="1 2">CCMEE 5323</strain>
    </source>
</reference>
<name>A0A2N6K1F8_FISMU</name>
<accession>A0A2N6K1F8</accession>